<gene>
    <name evidence="2" type="ORF">TRFO_18468</name>
</gene>
<dbReference type="AlphaFoldDB" id="A0A1J4KQC7"/>
<dbReference type="PROSITE" id="PS50082">
    <property type="entry name" value="WD_REPEATS_2"/>
    <property type="match status" value="1"/>
</dbReference>
<dbReference type="InterPro" id="IPR015943">
    <property type="entry name" value="WD40/YVTN_repeat-like_dom_sf"/>
</dbReference>
<name>A0A1J4KQC7_9EUKA</name>
<comment type="caution">
    <text evidence="2">The sequence shown here is derived from an EMBL/GenBank/DDBJ whole genome shotgun (WGS) entry which is preliminary data.</text>
</comment>
<dbReference type="VEuPathDB" id="TrichDB:TRFO_18468"/>
<keyword evidence="3" id="KW-1185">Reference proteome</keyword>
<dbReference type="OrthoDB" id="27537at2759"/>
<dbReference type="SMART" id="SM00320">
    <property type="entry name" value="WD40"/>
    <property type="match status" value="2"/>
</dbReference>
<dbReference type="Gene3D" id="2.130.10.10">
    <property type="entry name" value="YVTN repeat-like/Quinoprotein amine dehydrogenase"/>
    <property type="match status" value="1"/>
</dbReference>
<feature type="repeat" description="WD" evidence="1">
    <location>
        <begin position="598"/>
        <end position="638"/>
    </location>
</feature>
<evidence type="ECO:0000313" key="2">
    <source>
        <dbReference type="EMBL" id="OHT11894.1"/>
    </source>
</evidence>
<evidence type="ECO:0000256" key="1">
    <source>
        <dbReference type="PROSITE-ProRule" id="PRU00221"/>
    </source>
</evidence>
<protein>
    <submittedName>
        <fullName evidence="2">Uncharacterized protein</fullName>
    </submittedName>
</protein>
<accession>A0A1J4KQC7</accession>
<sequence length="740" mass="84185">MNKREDDYSNSARYYATPQEQKILIQGLQRYFSLPERSQNRNKVAKEVSTFLCMFSPHWTHRAVRLWFNNNRHTYLPMINDQTMLPQPILNQNPSQAQNVEDAPTHQYTINPPETIQYQNSRLIVNNTSNINNFSHNYINNNNNSSSSINNQISINNAFTNSNNNELVNSRLNSIVMPITNNTMNNKLVDNRLIESKAIRNSENDNKTVHSFPYLQQIQPQAMQVNPPLQFSQILTLQPSSSPTPTVTNQPYKETVSPIIGVPYQPQNEKLNIPSSLPLLQTQTLPDIQQTQLNQQWQNKQNELTQDQAYVPIAAALNEIRKLYRDDRDDSRIPKQVKEFDKKCMQTVAKYGSIPPDRIEPMTKYIRFSFPKNDTTINSFPDSSSSIDIGELVMRSTSFGQQLGSQSDITKELLWDQVTPTSIWQQKQYLDETVAYYEASTLTYESFAYASLKFGATQRTLSIKEYNHPNSPMRSYAVETSHPIDSLCMDNDNAWILSQNSVIRITTSQNLPQKTTNLDFTFDGSTGIISQFNQGAVIVYPTKSSLFFINTDCSIVTMNTEFSGFTDICDFGDQILCANTNSPTVRLITTDGREICSFVGHCGQVMGVEKLSENLFASRGADETVRIWDYRDPCMISTITTPHIPALCLSGSDSFVICGYSNKTVCVTDLRKDRGRPYLGVTTQDYNAISLKFNPQNDSLAMFGQVEKDTTKDSMMFVDNNGQNRQRIIRYFTNFTGVCE</sequence>
<dbReference type="InterPro" id="IPR036322">
    <property type="entry name" value="WD40_repeat_dom_sf"/>
</dbReference>
<reference evidence="2" key="1">
    <citation type="submission" date="2016-10" db="EMBL/GenBank/DDBJ databases">
        <authorList>
            <person name="Benchimol M."/>
            <person name="Almeida L.G."/>
            <person name="Vasconcelos A.T."/>
            <person name="Perreira-Neves A."/>
            <person name="Rosa I.A."/>
            <person name="Tasca T."/>
            <person name="Bogo M.R."/>
            <person name="de Souza W."/>
        </authorList>
    </citation>
    <scope>NUCLEOTIDE SEQUENCE [LARGE SCALE GENOMIC DNA]</scope>
    <source>
        <strain evidence="2">K</strain>
    </source>
</reference>
<dbReference type="InterPro" id="IPR001680">
    <property type="entry name" value="WD40_rpt"/>
</dbReference>
<keyword evidence="1" id="KW-0853">WD repeat</keyword>
<evidence type="ECO:0000313" key="3">
    <source>
        <dbReference type="Proteomes" id="UP000179807"/>
    </source>
</evidence>
<dbReference type="GeneID" id="94834906"/>
<organism evidence="2 3">
    <name type="scientific">Tritrichomonas foetus</name>
    <dbReference type="NCBI Taxonomy" id="1144522"/>
    <lineage>
        <taxon>Eukaryota</taxon>
        <taxon>Metamonada</taxon>
        <taxon>Parabasalia</taxon>
        <taxon>Tritrichomonadida</taxon>
        <taxon>Tritrichomonadidae</taxon>
        <taxon>Tritrichomonas</taxon>
    </lineage>
</organism>
<dbReference type="Proteomes" id="UP000179807">
    <property type="component" value="Unassembled WGS sequence"/>
</dbReference>
<proteinExistence type="predicted"/>
<dbReference type="SUPFAM" id="SSF50978">
    <property type="entry name" value="WD40 repeat-like"/>
    <property type="match status" value="1"/>
</dbReference>
<dbReference type="RefSeq" id="XP_068365030.1">
    <property type="nucleotide sequence ID" value="XM_068500202.1"/>
</dbReference>
<dbReference type="EMBL" id="MLAK01000576">
    <property type="protein sequence ID" value="OHT11894.1"/>
    <property type="molecule type" value="Genomic_DNA"/>
</dbReference>